<dbReference type="KEGG" id="eke:EK0264_16395"/>
<keyword evidence="3" id="KW-1185">Reference proteome</keyword>
<name>A0A7L4YRN2_9ACTN</name>
<dbReference type="EMBL" id="CP047156">
    <property type="protein sequence ID" value="QHC01708.1"/>
    <property type="molecule type" value="Genomic_DNA"/>
</dbReference>
<gene>
    <name evidence="2" type="ORF">EK0264_16395</name>
</gene>
<keyword evidence="1" id="KW-0812">Transmembrane</keyword>
<keyword evidence="1" id="KW-0472">Membrane</keyword>
<accession>A0A7L4YRN2</accession>
<protein>
    <submittedName>
        <fullName evidence="2">DUF2550 family protein</fullName>
    </submittedName>
</protein>
<dbReference type="Pfam" id="PF10739">
    <property type="entry name" value="DUF2550"/>
    <property type="match status" value="1"/>
</dbReference>
<reference evidence="2 3" key="1">
    <citation type="journal article" date="2018" name="Int. J. Syst. Evol. Microbiol.">
        <title>Epidermidibacterium keratini gen. nov., sp. nov., a member of the family Sporichthyaceae, isolated from keratin epidermis.</title>
        <authorList>
            <person name="Lee D.G."/>
            <person name="Trujillo M.E."/>
            <person name="Kang S."/>
            <person name="Nam J.J."/>
            <person name="Kim Y.J."/>
        </authorList>
    </citation>
    <scope>NUCLEOTIDE SEQUENCE [LARGE SCALE GENOMIC DNA]</scope>
    <source>
        <strain evidence="2 3">EPI-7</strain>
    </source>
</reference>
<organism evidence="2 3">
    <name type="scientific">Epidermidibacterium keratini</name>
    <dbReference type="NCBI Taxonomy" id="1891644"/>
    <lineage>
        <taxon>Bacteria</taxon>
        <taxon>Bacillati</taxon>
        <taxon>Actinomycetota</taxon>
        <taxon>Actinomycetes</taxon>
        <taxon>Sporichthyales</taxon>
        <taxon>Sporichthyaceae</taxon>
        <taxon>Epidermidibacterium</taxon>
    </lineage>
</organism>
<keyword evidence="1" id="KW-1133">Transmembrane helix</keyword>
<proteinExistence type="predicted"/>
<dbReference type="InParanoid" id="A0A7L4YRN2"/>
<dbReference type="RefSeq" id="WP_159546843.1">
    <property type="nucleotide sequence ID" value="NZ_CP047156.1"/>
</dbReference>
<dbReference type="OrthoDB" id="4793422at2"/>
<evidence type="ECO:0000256" key="1">
    <source>
        <dbReference type="SAM" id="Phobius"/>
    </source>
</evidence>
<dbReference type="Proteomes" id="UP000463857">
    <property type="component" value="Chromosome"/>
</dbReference>
<dbReference type="InterPro" id="IPR019675">
    <property type="entry name" value="DUF2550"/>
</dbReference>
<evidence type="ECO:0000313" key="3">
    <source>
        <dbReference type="Proteomes" id="UP000463857"/>
    </source>
</evidence>
<sequence length="144" mass="15692">MPIAWWVFAAALVAALVMLAFLYRRRQLLILRGAIEMSVFRGGKFLGGWMLGVASYSGTDLQWYRMASFSAAPSLRIGRRTTVLLDRREPASGDALWMPPDPIVLDLQTPGGPVTVAVPKSALTGLLSWWESAPPSWAADGVGF</sequence>
<feature type="transmembrane region" description="Helical" evidence="1">
    <location>
        <begin position="6"/>
        <end position="23"/>
    </location>
</feature>
<evidence type="ECO:0000313" key="2">
    <source>
        <dbReference type="EMBL" id="QHC01708.1"/>
    </source>
</evidence>
<dbReference type="AlphaFoldDB" id="A0A7L4YRN2"/>